<keyword evidence="1" id="KW-0408">Iron</keyword>
<dbReference type="SUPFAM" id="SSF46458">
    <property type="entry name" value="Globin-like"/>
    <property type="match status" value="1"/>
</dbReference>
<dbReference type="InterPro" id="IPR009050">
    <property type="entry name" value="Globin-like_sf"/>
</dbReference>
<keyword evidence="1" id="KW-0349">Heme</keyword>
<reference evidence="4" key="1">
    <citation type="submission" date="2014-11" db="EMBL/GenBank/DDBJ databases">
        <authorList>
            <person name="Otto D Thomas"/>
            <person name="Naeem Raeece"/>
        </authorList>
    </citation>
    <scope>NUCLEOTIDE SEQUENCE</scope>
</reference>
<dbReference type="CDD" id="cd01040">
    <property type="entry name" value="Mb-like"/>
    <property type="match status" value="1"/>
</dbReference>
<dbReference type="Pfam" id="PF00042">
    <property type="entry name" value="Globin"/>
    <property type="match status" value="1"/>
</dbReference>
<gene>
    <name evidence="4" type="ORF">Cvel_33490</name>
</gene>
<keyword evidence="1" id="KW-0479">Metal-binding</keyword>
<keyword evidence="1" id="KW-0813">Transport</keyword>
<evidence type="ECO:0000313" key="4">
    <source>
        <dbReference type="EMBL" id="CEM49511.1"/>
    </source>
</evidence>
<dbReference type="PhylomeDB" id="A0A0G4HY87"/>
<protein>
    <recommendedName>
        <fullName evidence="3">Globin domain-containing protein</fullName>
    </recommendedName>
</protein>
<keyword evidence="1" id="KW-0561">Oxygen transport</keyword>
<feature type="domain" description="Globin" evidence="3">
    <location>
        <begin position="157"/>
        <end position="225"/>
    </location>
</feature>
<comment type="similarity">
    <text evidence="1">Belongs to the globin family.</text>
</comment>
<dbReference type="AlphaFoldDB" id="A0A0G4HY87"/>
<name>A0A0G4HY87_9ALVE</name>
<organism evidence="4">
    <name type="scientific">Chromera velia CCMP2878</name>
    <dbReference type="NCBI Taxonomy" id="1169474"/>
    <lineage>
        <taxon>Eukaryota</taxon>
        <taxon>Sar</taxon>
        <taxon>Alveolata</taxon>
        <taxon>Colpodellida</taxon>
        <taxon>Chromeraceae</taxon>
        <taxon>Chromera</taxon>
    </lineage>
</organism>
<dbReference type="InterPro" id="IPR044399">
    <property type="entry name" value="Mb-like_M"/>
</dbReference>
<evidence type="ECO:0000256" key="1">
    <source>
        <dbReference type="RuleBase" id="RU000356"/>
    </source>
</evidence>
<dbReference type="GO" id="GO:0005344">
    <property type="term" value="F:oxygen carrier activity"/>
    <property type="evidence" value="ECO:0007669"/>
    <property type="project" value="UniProtKB-KW"/>
</dbReference>
<dbReference type="EMBL" id="CDMZ01004360">
    <property type="protein sequence ID" value="CEM49511.1"/>
    <property type="molecule type" value="Genomic_DNA"/>
</dbReference>
<dbReference type="InterPro" id="IPR012292">
    <property type="entry name" value="Globin/Proto"/>
</dbReference>
<accession>A0A0G4HY87</accession>
<dbReference type="Gene3D" id="1.10.490.10">
    <property type="entry name" value="Globins"/>
    <property type="match status" value="2"/>
</dbReference>
<sequence length="387" mass="43955">MPPRRSFFTYLSHGASVISEEDPSTVCHSPMREMSPLTGTDPLLSTREVSRQTDNDPFLSPLASPRGSDVRFVHVHAARRLASERDLGVTDEERLMNSNRIHLLQSSLAACLKMSTKEEFVGRLMYDTLMRTLPEPGIIAKRGRTMMSRAFNDTVAALVAFVSEPSHMETYMDWLALRHVHYKIDTTLFPQFRQAMLVSLEQVMADQWNAEIERAWSEAYEMTSQALQKKMEKADRRLRLIKEAWEAASQQLGLHAMEAKVAANLMVASLAASKSAGKNTVKMHARQSSLAKGVVKLVFTLVDSVFDLQKLRGVFWNLGTDFQEIFREFGTVPALEKIEGVVLQTMEEVVGAGKWNEDHEDAWKWLWGLATEERVGRWRHKDKEEVS</sequence>
<evidence type="ECO:0000259" key="3">
    <source>
        <dbReference type="Pfam" id="PF00042"/>
    </source>
</evidence>
<dbReference type="VEuPathDB" id="CryptoDB:Cvel_33490"/>
<dbReference type="GO" id="GO:0020037">
    <property type="term" value="F:heme binding"/>
    <property type="evidence" value="ECO:0007669"/>
    <property type="project" value="InterPro"/>
</dbReference>
<proteinExistence type="inferred from homology"/>
<evidence type="ECO:0000256" key="2">
    <source>
        <dbReference type="SAM" id="Coils"/>
    </source>
</evidence>
<dbReference type="GO" id="GO:0019825">
    <property type="term" value="F:oxygen binding"/>
    <property type="evidence" value="ECO:0007669"/>
    <property type="project" value="InterPro"/>
</dbReference>
<dbReference type="InterPro" id="IPR000971">
    <property type="entry name" value="Globin"/>
</dbReference>
<feature type="coiled-coil region" evidence="2">
    <location>
        <begin position="217"/>
        <end position="244"/>
    </location>
</feature>
<keyword evidence="2" id="KW-0175">Coiled coil</keyword>